<dbReference type="HAMAP" id="MF_00695">
    <property type="entry name" value="HflD_protein"/>
    <property type="match status" value="1"/>
</dbReference>
<dbReference type="GO" id="GO:0005737">
    <property type="term" value="C:cytoplasm"/>
    <property type="evidence" value="ECO:0007669"/>
    <property type="project" value="UniProtKB-SubCell"/>
</dbReference>
<dbReference type="Proteomes" id="UP000182598">
    <property type="component" value="Unassembled WGS sequence"/>
</dbReference>
<reference evidence="6" key="1">
    <citation type="submission" date="2015-08" db="EMBL/GenBank/DDBJ databases">
        <authorList>
            <person name="Varghese N."/>
        </authorList>
    </citation>
    <scope>NUCLEOTIDE SEQUENCE [LARGE SCALE GENOMIC DNA]</scope>
    <source>
        <strain evidence="6">DSM 27808</strain>
    </source>
</reference>
<evidence type="ECO:0000313" key="6">
    <source>
        <dbReference type="Proteomes" id="UP000182598"/>
    </source>
</evidence>
<dbReference type="Pfam" id="PF04356">
    <property type="entry name" value="DUF489"/>
    <property type="match status" value="1"/>
</dbReference>
<keyword evidence="1 4" id="KW-1003">Cell membrane</keyword>
<dbReference type="EMBL" id="CYHB01000001">
    <property type="protein sequence ID" value="CUA82829.1"/>
    <property type="molecule type" value="Genomic_DNA"/>
</dbReference>
<dbReference type="SUPFAM" id="SSF101322">
    <property type="entry name" value="YcfC-like"/>
    <property type="match status" value="1"/>
</dbReference>
<dbReference type="Gene3D" id="1.10.3890.10">
    <property type="entry name" value="HflD-like"/>
    <property type="match status" value="1"/>
</dbReference>
<keyword evidence="2 4" id="KW-0963">Cytoplasm</keyword>
<evidence type="ECO:0000256" key="4">
    <source>
        <dbReference type="HAMAP-Rule" id="MF_00695"/>
    </source>
</evidence>
<dbReference type="PANTHER" id="PTHR38100:SF1">
    <property type="entry name" value="HIGH FREQUENCY LYSOGENIZATION PROTEIN HFLD"/>
    <property type="match status" value="1"/>
</dbReference>
<gene>
    <name evidence="4" type="primary">hflD</name>
    <name evidence="5" type="ORF">Ga0061064_0240</name>
</gene>
<keyword evidence="6" id="KW-1185">Reference proteome</keyword>
<dbReference type="AlphaFoldDB" id="A0A0K6GW41"/>
<dbReference type="GO" id="GO:0005886">
    <property type="term" value="C:plasma membrane"/>
    <property type="evidence" value="ECO:0007669"/>
    <property type="project" value="UniProtKB-SubCell"/>
</dbReference>
<dbReference type="InterPro" id="IPR007451">
    <property type="entry name" value="HflD"/>
</dbReference>
<evidence type="ECO:0000313" key="5">
    <source>
        <dbReference type="EMBL" id="CUA82829.1"/>
    </source>
</evidence>
<evidence type="ECO:0000256" key="2">
    <source>
        <dbReference type="ARBA" id="ARBA00022490"/>
    </source>
</evidence>
<name>A0A0K6GW41_9GAMM</name>
<keyword evidence="3 4" id="KW-0472">Membrane</keyword>
<proteinExistence type="inferred from homology"/>
<dbReference type="InterPro" id="IPR035932">
    <property type="entry name" value="HflD-like_sf"/>
</dbReference>
<organism evidence="5 6">
    <name type="scientific">Pseudidiomarina woesei</name>
    <dbReference type="NCBI Taxonomy" id="1381080"/>
    <lineage>
        <taxon>Bacteria</taxon>
        <taxon>Pseudomonadati</taxon>
        <taxon>Pseudomonadota</taxon>
        <taxon>Gammaproteobacteria</taxon>
        <taxon>Alteromonadales</taxon>
        <taxon>Idiomarinaceae</taxon>
        <taxon>Pseudidiomarina</taxon>
    </lineage>
</organism>
<dbReference type="PANTHER" id="PTHR38100">
    <property type="entry name" value="HIGH FREQUENCY LYSOGENIZATION PROTEIN HFLD"/>
    <property type="match status" value="1"/>
</dbReference>
<protein>
    <recommendedName>
        <fullName evidence="4">High frequency lysogenization protein HflD homolog</fullName>
    </recommendedName>
</protein>
<comment type="similarity">
    <text evidence="4">Belongs to the HflD family.</text>
</comment>
<dbReference type="RefSeq" id="WP_055437962.1">
    <property type="nucleotide sequence ID" value="NZ_CYHB01000001.1"/>
</dbReference>
<evidence type="ECO:0000256" key="3">
    <source>
        <dbReference type="ARBA" id="ARBA00023136"/>
    </source>
</evidence>
<comment type="subcellular location">
    <subcellularLocation>
        <location evidence="4">Cytoplasm</location>
    </subcellularLocation>
    <subcellularLocation>
        <location evidence="4">Cell membrane</location>
        <topology evidence="4">Peripheral membrane protein</topology>
        <orientation evidence="4">Cytoplasmic side</orientation>
    </subcellularLocation>
</comment>
<evidence type="ECO:0000256" key="1">
    <source>
        <dbReference type="ARBA" id="ARBA00022475"/>
    </source>
</evidence>
<accession>A0A0K6GW41</accession>
<sequence length="219" mass="24618">MSTQTQDIWFDRVIALAALAQAAAAVKQVARFGSVRDSASAKVLLESVLNQSPGSISELYPKLSELRLGLESLLQQIGATRDKDVEVTRYIVGVLALERRLTRNPEALNKLGQRLTQIHRQQHDFQFAEDTVIASMGSTYSDLISPLGQPLKINGKQEHLQQVSNQHLIRALLLAAVRNAVLWRQLGGKRRHFIFSRQRMVRAAQSILRELREHSEPLL</sequence>
<dbReference type="NCBIfam" id="NF001246">
    <property type="entry name" value="PRK00218.1-2"/>
    <property type="match status" value="1"/>
</dbReference>